<keyword evidence="2" id="KW-0472">Membrane</keyword>
<protein>
    <submittedName>
        <fullName evidence="3">Rifin</fullName>
    </submittedName>
</protein>
<dbReference type="Pfam" id="PF02009">
    <property type="entry name" value="RIFIN"/>
    <property type="match status" value="1"/>
</dbReference>
<accession>A0A0L1IBW8</accession>
<sequence length="297" mass="32064">MSSNDNDPDMKSVKKNFDRQTSQRLEEYEERVKDKRQKCKEQRDKDIQKIVLKDKMEKSLEEKIEKGCLKCGCGLGGVAAGIGIIGGIAISELKKAATSAAILAAEKAGEVEGAAKGTAAGVAKVIELVKSSFRVSTLDGKELGTYITATNYTEVSFISKALNIEYQGSNCLAVSSGRVTVHPKPICSLVNQKSVAALGSKTGYVSDMDVIKKTVESIVTDAKKAAGEATEKAIEEVIQRSTAAAESTYAGCQSAIIASVVAIIIIALVMIIIYLILRYRRKKKMKKKAEYTKLLKE</sequence>
<feature type="compositionally biased region" description="Basic and acidic residues" evidence="1">
    <location>
        <begin position="8"/>
        <end position="18"/>
    </location>
</feature>
<dbReference type="NCBIfam" id="TIGR01477">
    <property type="entry name" value="RIFIN"/>
    <property type="match status" value="1"/>
</dbReference>
<feature type="transmembrane region" description="Helical" evidence="2">
    <location>
        <begin position="255"/>
        <end position="277"/>
    </location>
</feature>
<keyword evidence="2" id="KW-0812">Transmembrane</keyword>
<keyword evidence="2" id="KW-1133">Transmembrane helix</keyword>
<organism evidence="3 4">
    <name type="scientific">Plasmodium falciparum IGH-CR14</name>
    <dbReference type="NCBI Taxonomy" id="580059"/>
    <lineage>
        <taxon>Eukaryota</taxon>
        <taxon>Sar</taxon>
        <taxon>Alveolata</taxon>
        <taxon>Apicomplexa</taxon>
        <taxon>Aconoidasida</taxon>
        <taxon>Haemosporida</taxon>
        <taxon>Plasmodiidae</taxon>
        <taxon>Plasmodium</taxon>
        <taxon>Plasmodium (Laverania)</taxon>
    </lineage>
</organism>
<feature type="region of interest" description="Disordered" evidence="1">
    <location>
        <begin position="1"/>
        <end position="42"/>
    </location>
</feature>
<proteinExistence type="predicted"/>
<dbReference type="EMBL" id="GG665255">
    <property type="protein sequence ID" value="KNG77124.1"/>
    <property type="molecule type" value="Genomic_DNA"/>
</dbReference>
<evidence type="ECO:0000256" key="1">
    <source>
        <dbReference type="SAM" id="MobiDB-lite"/>
    </source>
</evidence>
<dbReference type="Proteomes" id="UP000054562">
    <property type="component" value="Unassembled WGS sequence"/>
</dbReference>
<dbReference type="InterPro" id="IPR006373">
    <property type="entry name" value="VSA_Rifin"/>
</dbReference>
<name>A0A0L1IBW8_PLAFA</name>
<dbReference type="AlphaFoldDB" id="A0A0L1IBW8"/>
<evidence type="ECO:0000313" key="4">
    <source>
        <dbReference type="Proteomes" id="UP000054562"/>
    </source>
</evidence>
<reference evidence="4" key="2">
    <citation type="submission" date="2015-07" db="EMBL/GenBank/DDBJ databases">
        <title>The genome sequence of Plasmodium falciparum IGH-CR14.</title>
        <authorList>
            <consortium name="The Broad Institute Genome Sequencing Platform"/>
            <person name="Volkman S.K."/>
            <person name="Neafsey D.E."/>
            <person name="Dash A.P."/>
            <person name="Chitnis C.E."/>
            <person name="Hartl D.L."/>
            <person name="Young S.K."/>
            <person name="Kodira C.D."/>
            <person name="Zeng Q."/>
            <person name="Koehrsen M."/>
            <person name="Godfrey P."/>
            <person name="Alvarado L."/>
            <person name="Berlin A."/>
            <person name="Borenstein D."/>
            <person name="Chen Z."/>
            <person name="Engels R."/>
            <person name="Freedman E."/>
            <person name="Gellesch M."/>
            <person name="Goldberg J."/>
            <person name="Griggs A."/>
            <person name="Gujja S."/>
            <person name="Heiman D."/>
            <person name="Hepburn T."/>
            <person name="Howarth C."/>
            <person name="Jen D."/>
            <person name="Larson L."/>
            <person name="Lewis B."/>
            <person name="Mehta T."/>
            <person name="Park D."/>
            <person name="Pearson M."/>
            <person name="Roberts A."/>
            <person name="Saif S."/>
            <person name="Shea T."/>
            <person name="Shenoy N."/>
            <person name="Sisk P."/>
            <person name="Stolte C."/>
            <person name="Sykes S."/>
            <person name="Walk T."/>
            <person name="White J."/>
            <person name="Yandava C."/>
            <person name="Wirth D.F."/>
            <person name="Nusbaum C."/>
            <person name="Birren B."/>
        </authorList>
    </citation>
    <scope>NUCLEOTIDE SEQUENCE [LARGE SCALE GENOMIC DNA]</scope>
    <source>
        <strain evidence="4">IGH-CR14</strain>
    </source>
</reference>
<feature type="compositionally biased region" description="Basic and acidic residues" evidence="1">
    <location>
        <begin position="24"/>
        <end position="42"/>
    </location>
</feature>
<reference evidence="4" key="1">
    <citation type="submission" date="2015-07" db="EMBL/GenBank/DDBJ databases">
        <title>Annotation of Plasmodium falciparum IGH-CR14.</title>
        <authorList>
            <consortium name="The Broad Institute Genome Sequencing Platform"/>
            <person name="Volkman S.K."/>
            <person name="Neafsey D.E."/>
            <person name="Dash A.P."/>
            <person name="Chitnis C.E."/>
            <person name="Hartl D.L."/>
            <person name="Young S.K."/>
            <person name="Zeng Q."/>
            <person name="Koehrsen M."/>
            <person name="Alvarado L."/>
            <person name="Berlin A."/>
            <person name="Borenstein D."/>
            <person name="Chapman S.B."/>
            <person name="Chen Z."/>
            <person name="Engels R."/>
            <person name="Freedman E."/>
            <person name="Gellesch M."/>
            <person name="Goldberg J."/>
            <person name="Griggs A."/>
            <person name="Gujja S."/>
            <person name="Heilman E.R."/>
            <person name="Heiman D.I."/>
            <person name="Howarth C."/>
            <person name="Jen D."/>
            <person name="Larson L."/>
            <person name="Mehta T."/>
            <person name="Neiman D."/>
            <person name="Park D."/>
            <person name="Pearson M."/>
            <person name="Roberts A."/>
            <person name="Saif S."/>
            <person name="Shea T."/>
            <person name="Shenoy N."/>
            <person name="Sisk P."/>
            <person name="Stolte C."/>
            <person name="Sykes S."/>
            <person name="Walk T."/>
            <person name="White J."/>
            <person name="Yandava C."/>
            <person name="Haas B."/>
            <person name="Henn M.R."/>
            <person name="Nusbaum C."/>
            <person name="Birren B."/>
        </authorList>
    </citation>
    <scope>NUCLEOTIDE SEQUENCE [LARGE SCALE GENOMIC DNA]</scope>
    <source>
        <strain evidence="4">IGH-CR14</strain>
    </source>
</reference>
<evidence type="ECO:0000313" key="3">
    <source>
        <dbReference type="EMBL" id="KNG77124.1"/>
    </source>
</evidence>
<gene>
    <name evidence="3" type="ORF">PFMG_03352</name>
</gene>
<evidence type="ECO:0000256" key="2">
    <source>
        <dbReference type="SAM" id="Phobius"/>
    </source>
</evidence>